<feature type="region of interest" description="Disordered" evidence="1">
    <location>
        <begin position="1"/>
        <end position="50"/>
    </location>
</feature>
<organism evidence="2 3">
    <name type="scientific">Streptomyces bottropensis ATCC 25435</name>
    <dbReference type="NCBI Taxonomy" id="1054862"/>
    <lineage>
        <taxon>Bacteria</taxon>
        <taxon>Bacillati</taxon>
        <taxon>Actinomycetota</taxon>
        <taxon>Actinomycetes</taxon>
        <taxon>Kitasatosporales</taxon>
        <taxon>Streptomycetaceae</taxon>
        <taxon>Streptomyces</taxon>
    </lineage>
</organism>
<dbReference type="EMBL" id="KB405089">
    <property type="protein sequence ID" value="EMF53307.1"/>
    <property type="molecule type" value="Genomic_DNA"/>
</dbReference>
<dbReference type="Proteomes" id="UP000030760">
    <property type="component" value="Unassembled WGS sequence"/>
</dbReference>
<accession>M3DAF8</accession>
<feature type="compositionally biased region" description="Low complexity" evidence="1">
    <location>
        <begin position="34"/>
        <end position="44"/>
    </location>
</feature>
<sequence length="50" mass="5093">MQCMTVAGAVTGAPSGKGAPEHAGRLRQRRVAAVRRPCPATPRAGRIAPG</sequence>
<evidence type="ECO:0000313" key="3">
    <source>
        <dbReference type="Proteomes" id="UP000030760"/>
    </source>
</evidence>
<evidence type="ECO:0000313" key="2">
    <source>
        <dbReference type="EMBL" id="EMF53307.1"/>
    </source>
</evidence>
<gene>
    <name evidence="2" type="ORF">SBD_4851</name>
</gene>
<evidence type="ECO:0000256" key="1">
    <source>
        <dbReference type="SAM" id="MobiDB-lite"/>
    </source>
</evidence>
<dbReference type="AlphaFoldDB" id="M3DAF8"/>
<name>M3DAF8_9ACTN</name>
<proteinExistence type="predicted"/>
<reference evidence="3" key="1">
    <citation type="journal article" date="2013" name="Genome Announc.">
        <title>Draft Genome Sequence of Streptomyces bottropensis ATCC 25435, a Bottromycin-Producing Actinomycete.</title>
        <authorList>
            <person name="Zhang H."/>
            <person name="Zhou W."/>
            <person name="Zhuang Y."/>
            <person name="Liang X."/>
            <person name="Liu T."/>
        </authorList>
    </citation>
    <scope>NUCLEOTIDE SEQUENCE [LARGE SCALE GENOMIC DNA]</scope>
    <source>
        <strain evidence="3">ATCC 25435</strain>
    </source>
</reference>
<protein>
    <submittedName>
        <fullName evidence="2">Uncharacterized protein</fullName>
    </submittedName>
</protein>